<gene>
    <name evidence="3" type="ORF">QYM36_000915</name>
</gene>
<keyword evidence="1" id="KW-1133">Transmembrane helix</keyword>
<keyword evidence="2" id="KW-0732">Signal</keyword>
<evidence type="ECO:0000256" key="1">
    <source>
        <dbReference type="SAM" id="Phobius"/>
    </source>
</evidence>
<name>A0AA88LF28_ARTSF</name>
<evidence type="ECO:0008006" key="5">
    <source>
        <dbReference type="Google" id="ProtNLM"/>
    </source>
</evidence>
<reference evidence="3" key="1">
    <citation type="submission" date="2023-07" db="EMBL/GenBank/DDBJ databases">
        <title>Chromosome-level genome assembly of Artemia franciscana.</title>
        <authorList>
            <person name="Jo E."/>
        </authorList>
    </citation>
    <scope>NUCLEOTIDE SEQUENCE</scope>
    <source>
        <tissue evidence="3">Whole body</tissue>
    </source>
</reference>
<keyword evidence="1" id="KW-0812">Transmembrane</keyword>
<evidence type="ECO:0000313" key="4">
    <source>
        <dbReference type="Proteomes" id="UP001187531"/>
    </source>
</evidence>
<evidence type="ECO:0000313" key="3">
    <source>
        <dbReference type="EMBL" id="KAK2724214.1"/>
    </source>
</evidence>
<accession>A0AA88LF28</accession>
<sequence>MLKVIILTVVVYESAQAATLPKYDDDTIGISIWNPFLSSNITTSSGNQLYVELIGCVSEERLASIQHTTNLTTVSKNEPLLCAEFCKSQIRFSNFYALVQQQLNYIKCLCIYTGEMDVARVADDRCDRRCRSSYESHQFTCGGNVLMSAYEPFYDIKTEKPRNSSRTISFTNFVNLYLYLLFVFIYYCF</sequence>
<organism evidence="3 4">
    <name type="scientific">Artemia franciscana</name>
    <name type="common">Brine shrimp</name>
    <name type="synonym">Artemia sanfranciscana</name>
    <dbReference type="NCBI Taxonomy" id="6661"/>
    <lineage>
        <taxon>Eukaryota</taxon>
        <taxon>Metazoa</taxon>
        <taxon>Ecdysozoa</taxon>
        <taxon>Arthropoda</taxon>
        <taxon>Crustacea</taxon>
        <taxon>Branchiopoda</taxon>
        <taxon>Anostraca</taxon>
        <taxon>Artemiidae</taxon>
        <taxon>Artemia</taxon>
    </lineage>
</organism>
<comment type="caution">
    <text evidence="3">The sequence shown here is derived from an EMBL/GenBank/DDBJ whole genome shotgun (WGS) entry which is preliminary data.</text>
</comment>
<keyword evidence="4" id="KW-1185">Reference proteome</keyword>
<dbReference type="AlphaFoldDB" id="A0AA88LF28"/>
<feature type="transmembrane region" description="Helical" evidence="1">
    <location>
        <begin position="170"/>
        <end position="188"/>
    </location>
</feature>
<dbReference type="EMBL" id="JAVRJZ010000003">
    <property type="protein sequence ID" value="KAK2724214.1"/>
    <property type="molecule type" value="Genomic_DNA"/>
</dbReference>
<keyword evidence="1" id="KW-0472">Membrane</keyword>
<protein>
    <recommendedName>
        <fullName evidence="5">WSC domain-containing protein</fullName>
    </recommendedName>
</protein>
<feature type="chain" id="PRO_5041669238" description="WSC domain-containing protein" evidence="2">
    <location>
        <begin position="18"/>
        <end position="189"/>
    </location>
</feature>
<dbReference type="Proteomes" id="UP001187531">
    <property type="component" value="Unassembled WGS sequence"/>
</dbReference>
<feature type="signal peptide" evidence="2">
    <location>
        <begin position="1"/>
        <end position="17"/>
    </location>
</feature>
<proteinExistence type="predicted"/>
<evidence type="ECO:0000256" key="2">
    <source>
        <dbReference type="SAM" id="SignalP"/>
    </source>
</evidence>